<dbReference type="Proteomes" id="UP001299265">
    <property type="component" value="Unassembled WGS sequence"/>
</dbReference>
<evidence type="ECO:0000313" key="2">
    <source>
        <dbReference type="Proteomes" id="UP001299265"/>
    </source>
</evidence>
<organism evidence="1 2">
    <name type="scientific">Lientehia hominis</name>
    <dbReference type="NCBI Taxonomy" id="2897778"/>
    <lineage>
        <taxon>Bacteria</taxon>
        <taxon>Bacillati</taxon>
        <taxon>Bacillota</taxon>
        <taxon>Clostridia</taxon>
        <taxon>Lachnospirales</taxon>
        <taxon>Lachnospiraceae</taxon>
        <taxon>Lientehia</taxon>
    </lineage>
</organism>
<gene>
    <name evidence="1" type="ORF">LQE92_10245</name>
</gene>
<comment type="caution">
    <text evidence="1">The sequence shown here is derived from an EMBL/GenBank/DDBJ whole genome shotgun (WGS) entry which is preliminary data.</text>
</comment>
<sequence>MELLEYLRIQTDCAYISDLRGSTRFHSIKNAIDHCHVQQYSLREWNDAVEYITGKAILFSKAEEAAECLKSYLGSRASIPATNR</sequence>
<dbReference type="AlphaFoldDB" id="A0AAP2RKD6"/>
<dbReference type="EMBL" id="JAJNOR010000005">
    <property type="protein sequence ID" value="MCD2493008.1"/>
    <property type="molecule type" value="Genomic_DNA"/>
</dbReference>
<keyword evidence="2" id="KW-1185">Reference proteome</keyword>
<accession>A0AAP2RKD6</accession>
<evidence type="ECO:0000313" key="1">
    <source>
        <dbReference type="EMBL" id="MCD2493008.1"/>
    </source>
</evidence>
<proteinExistence type="predicted"/>
<dbReference type="RefSeq" id="WP_231062870.1">
    <property type="nucleotide sequence ID" value="NZ_JAJNOR010000005.1"/>
</dbReference>
<reference evidence="1 2" key="1">
    <citation type="submission" date="2021-11" db="EMBL/GenBank/DDBJ databases">
        <title>Lacrimispora sp. nov. NSJ-141 isolated from human feces.</title>
        <authorList>
            <person name="Abdugheni R."/>
        </authorList>
    </citation>
    <scope>NUCLEOTIDE SEQUENCE [LARGE SCALE GENOMIC DNA]</scope>
    <source>
        <strain evidence="1 2">NSJ-141</strain>
    </source>
</reference>
<name>A0AAP2RKD6_9FIRM</name>
<protein>
    <submittedName>
        <fullName evidence="1">Uncharacterized protein</fullName>
    </submittedName>
</protein>